<reference evidence="3 4" key="1">
    <citation type="submission" date="2020-04" db="EMBL/GenBank/DDBJ databases">
        <title>Advantages and limits of metagenomic assembly and binning of a giant virus.</title>
        <authorList>
            <person name="Schulz F."/>
            <person name="Andreani J."/>
            <person name="Francis R."/>
            <person name="Boudjemaa H."/>
            <person name="Bou Khalil J.Y."/>
            <person name="Lee J."/>
            <person name="La Scola B."/>
            <person name="Woyke T."/>
        </authorList>
    </citation>
    <scope>NUCLEOTIDE SEQUENCE [LARGE SCALE GENOMIC DNA]</scope>
    <source>
        <strain evidence="3 4">FV1/VV64</strain>
    </source>
</reference>
<proteinExistence type="predicted"/>
<dbReference type="Pfam" id="PF10397">
    <property type="entry name" value="ADSL_C"/>
    <property type="match status" value="1"/>
</dbReference>
<dbReference type="InterPro" id="IPR020557">
    <property type="entry name" value="Fumarate_lyase_CS"/>
</dbReference>
<dbReference type="InterPro" id="IPR019468">
    <property type="entry name" value="AdenyloSucc_lyase_C"/>
</dbReference>
<organism evidence="3 4">
    <name type="scientific">Fadolivirus FV1/VV64</name>
    <dbReference type="NCBI Taxonomy" id="3070911"/>
    <lineage>
        <taxon>Viruses</taxon>
        <taxon>Varidnaviria</taxon>
        <taxon>Bamfordvirae</taxon>
        <taxon>Nucleocytoviricota</taxon>
        <taxon>Megaviricetes</taxon>
        <taxon>Imitervirales</taxon>
        <taxon>Mimiviridae</taxon>
        <taxon>Klosneuvirinae</taxon>
        <taxon>Fadolivirus</taxon>
        <taxon>Fadolivirus algeromassiliense</taxon>
    </lineage>
</organism>
<dbReference type="PROSITE" id="PS00163">
    <property type="entry name" value="FUMARATE_LYASES"/>
    <property type="match status" value="1"/>
</dbReference>
<evidence type="ECO:0000259" key="2">
    <source>
        <dbReference type="SMART" id="SM00998"/>
    </source>
</evidence>
<dbReference type="InterPro" id="IPR022761">
    <property type="entry name" value="Fumarate_lyase_N"/>
</dbReference>
<dbReference type="GO" id="GO:0004018">
    <property type="term" value="F:N6-(1,2-dicarboxyethyl)AMP AMP-lyase (fumarate-forming) activity"/>
    <property type="evidence" value="ECO:0007669"/>
    <property type="project" value="TreeGrafter"/>
</dbReference>
<dbReference type="Gene3D" id="1.10.40.30">
    <property type="entry name" value="Fumarase/aspartase (C-terminal domain)"/>
    <property type="match status" value="1"/>
</dbReference>
<dbReference type="InterPro" id="IPR008948">
    <property type="entry name" value="L-Aspartase-like"/>
</dbReference>
<sequence length="466" mass="54423">MEDYAKYVTNEMKNIMCHKFKYSLFRKLWLMMATIQKELGFDKITNQMLDEMKANIEVSDEDLVYAKEQELISKHEVMAHIEAFKKHLSAETSKYIHMGCTSCFVQDNADMFIYIESLNIIKNKLTFLLQILDNISYREKETICVGYTHYQPAQFVTLGKRFALWNQDIYFHLKRLDRMIEEDLYLLGAKGATGTQDSYLKLFNDDQVSQIDTMISDIVGIKVVPLSGQTYTRSMDNMILDILGEICSSMHRVAENIRLSQHDNEVYEPFEEHQVGSSAMAYKQNPMRCERICSLSRIVINNKINDNNAFQWFERTLDDSANRRLKMKESLLLTDYIVTLMCNVISGLKIRYGVIESHVNEQLNYIVTESIMMKMCSLGLDRQEVHEKIRQLTLKIKDNELNGIKVNIATEIKKDDYFKDIHPIIDMMMDPKLYAGRCSKQVDEFSKMINKYLKVNCVHFDISFSC</sequence>
<dbReference type="GO" id="GO:0070626">
    <property type="term" value="F:(S)-2-(5-amino-1-(5-phospho-D-ribosyl)imidazole-4-carboxamido) succinate lyase (fumarate-forming) activity"/>
    <property type="evidence" value="ECO:0007669"/>
    <property type="project" value="TreeGrafter"/>
</dbReference>
<name>A0A7D3V5X6_9VIRU</name>
<dbReference type="SUPFAM" id="SSF48557">
    <property type="entry name" value="L-aspartase-like"/>
    <property type="match status" value="1"/>
</dbReference>
<dbReference type="InterPro" id="IPR000362">
    <property type="entry name" value="Fumarate_lyase_fam"/>
</dbReference>
<dbReference type="GO" id="GO:0044208">
    <property type="term" value="P:'de novo' AMP biosynthetic process"/>
    <property type="evidence" value="ECO:0007669"/>
    <property type="project" value="TreeGrafter"/>
</dbReference>
<keyword evidence="1 3" id="KW-0456">Lyase</keyword>
<evidence type="ECO:0000313" key="4">
    <source>
        <dbReference type="Proteomes" id="UP001162001"/>
    </source>
</evidence>
<protein>
    <submittedName>
        <fullName evidence="3">Adenylsuccinate lyase</fullName>
    </submittedName>
</protein>
<evidence type="ECO:0000313" key="3">
    <source>
        <dbReference type="EMBL" id="QKF94452.1"/>
    </source>
</evidence>
<dbReference type="EMBL" id="MT418680">
    <property type="protein sequence ID" value="QKF94452.1"/>
    <property type="molecule type" value="Genomic_DNA"/>
</dbReference>
<dbReference type="Proteomes" id="UP001162001">
    <property type="component" value="Segment"/>
</dbReference>
<gene>
    <name evidence="3" type="ORF">Fadolivirus_1_994</name>
</gene>
<dbReference type="Gene3D" id="1.10.275.60">
    <property type="match status" value="1"/>
</dbReference>
<feature type="domain" description="Adenylosuccinate lyase C-terminal" evidence="2">
    <location>
        <begin position="363"/>
        <end position="446"/>
    </location>
</feature>
<accession>A0A7D3V5X6</accession>
<dbReference type="PRINTS" id="PR00149">
    <property type="entry name" value="FUMRATELYASE"/>
</dbReference>
<dbReference type="PANTHER" id="PTHR43172">
    <property type="entry name" value="ADENYLOSUCCINATE LYASE"/>
    <property type="match status" value="1"/>
</dbReference>
<dbReference type="SMART" id="SM00998">
    <property type="entry name" value="ADSL_C"/>
    <property type="match status" value="1"/>
</dbReference>
<dbReference type="Gene3D" id="1.20.200.10">
    <property type="entry name" value="Fumarase/aspartase (Central domain)"/>
    <property type="match status" value="1"/>
</dbReference>
<dbReference type="PANTHER" id="PTHR43172:SF1">
    <property type="entry name" value="ADENYLOSUCCINATE LYASE"/>
    <property type="match status" value="1"/>
</dbReference>
<keyword evidence="4" id="KW-1185">Reference proteome</keyword>
<dbReference type="Pfam" id="PF00206">
    <property type="entry name" value="Lyase_1"/>
    <property type="match status" value="1"/>
</dbReference>
<evidence type="ECO:0000256" key="1">
    <source>
        <dbReference type="ARBA" id="ARBA00023239"/>
    </source>
</evidence>